<feature type="compositionally biased region" description="Basic and acidic residues" evidence="2">
    <location>
        <begin position="95"/>
        <end position="109"/>
    </location>
</feature>
<evidence type="ECO:0000313" key="5">
    <source>
        <dbReference type="Proteomes" id="UP001412067"/>
    </source>
</evidence>
<gene>
    <name evidence="4" type="ORF">KSP40_PGU002706</name>
</gene>
<comment type="similarity">
    <text evidence="1">Belongs to the alkB family.</text>
</comment>
<dbReference type="SUPFAM" id="SSF51197">
    <property type="entry name" value="Clavaminate synthase-like"/>
    <property type="match status" value="1"/>
</dbReference>
<feature type="region of interest" description="Disordered" evidence="2">
    <location>
        <begin position="436"/>
        <end position="556"/>
    </location>
</feature>
<dbReference type="Pfam" id="PF13532">
    <property type="entry name" value="2OG-FeII_Oxy_2"/>
    <property type="match status" value="1"/>
</dbReference>
<dbReference type="InterPro" id="IPR027450">
    <property type="entry name" value="AlkB-like"/>
</dbReference>
<organism evidence="4 5">
    <name type="scientific">Platanthera guangdongensis</name>
    <dbReference type="NCBI Taxonomy" id="2320717"/>
    <lineage>
        <taxon>Eukaryota</taxon>
        <taxon>Viridiplantae</taxon>
        <taxon>Streptophyta</taxon>
        <taxon>Embryophyta</taxon>
        <taxon>Tracheophyta</taxon>
        <taxon>Spermatophyta</taxon>
        <taxon>Magnoliopsida</taxon>
        <taxon>Liliopsida</taxon>
        <taxon>Asparagales</taxon>
        <taxon>Orchidaceae</taxon>
        <taxon>Orchidoideae</taxon>
        <taxon>Orchideae</taxon>
        <taxon>Orchidinae</taxon>
        <taxon>Platanthera</taxon>
    </lineage>
</organism>
<protein>
    <recommendedName>
        <fullName evidence="3">Fe2OG dioxygenase domain-containing protein</fullName>
    </recommendedName>
</protein>
<dbReference type="PROSITE" id="PS51471">
    <property type="entry name" value="FE2OG_OXY"/>
    <property type="match status" value="1"/>
</dbReference>
<dbReference type="Gene3D" id="2.60.120.590">
    <property type="entry name" value="Alpha-ketoglutarate-dependent dioxygenase AlkB-like"/>
    <property type="match status" value="1"/>
</dbReference>
<dbReference type="InterPro" id="IPR005123">
    <property type="entry name" value="Oxoglu/Fe-dep_dioxygenase_dom"/>
</dbReference>
<dbReference type="InterPro" id="IPR037151">
    <property type="entry name" value="AlkB-like_sf"/>
</dbReference>
<keyword evidence="5" id="KW-1185">Reference proteome</keyword>
<feature type="region of interest" description="Disordered" evidence="2">
    <location>
        <begin position="66"/>
        <end position="121"/>
    </location>
</feature>
<dbReference type="PANTHER" id="PTHR31447:SF5">
    <property type="entry name" value="FE2OG DIOXYGENASE DOMAIN-CONTAINING PROTEIN"/>
    <property type="match status" value="1"/>
</dbReference>
<feature type="compositionally biased region" description="Polar residues" evidence="2">
    <location>
        <begin position="455"/>
        <end position="472"/>
    </location>
</feature>
<feature type="compositionally biased region" description="Basic residues" evidence="2">
    <location>
        <begin position="546"/>
        <end position="556"/>
    </location>
</feature>
<feature type="compositionally biased region" description="Acidic residues" evidence="2">
    <location>
        <begin position="110"/>
        <end position="120"/>
    </location>
</feature>
<sequence length="556" mass="61660">MEADPLLKDLNSSDLEVAGEFLTIWLPFLTRDLCECCSAALIDRVRLLHPGRDPYRAEPQGEVIDRGGEVIDGSPETSDIGGSPETSVVSGSVEEYNRGTEDRAEHFESTDSDIDQEEESPAARISWADMAQQEGSDQGEESTSRKNSLNYVMAEGNMILKKAVLSRDQRERIRFSIVRRKKDFVYLERLNGRTVNILDGLELHTDVFSAAEQKRIVDFVYELQERGRNNEFGEHTYSAPRKWMRGKGRVTIQFGCCYNYAERNGTPPGILHSVMADPIPSLFKVMIKRLVGWHVMPTDCVPDSCIVNIYEASDCIPPHIDSHDFVRPFCTVSFLSECDILFGPNLKITGPGEFSGSTSISLPVGSVLVLKGNGADVAKHCVPAVPSKRISITFRKMDESKWPRGFRLEPDLQNIKPYDLGAGNVSGIVIEDEPASETSAIRGARSNGSHEDGSVTKTSTIRGAGRSNGSQHSGRHRRESGETDHSYRSYGYGESGEIPSRRSHRSYKSYGSGGEPKEIPSRRSHHSYRSYGSGGEPKETPSHHGSVNRRRSMPVT</sequence>
<dbReference type="PANTHER" id="PTHR31447">
    <property type="entry name" value="HYDROXYPROLINE-RICH GLYCOPROTEIN FAMILY PROTEIN-RELATED"/>
    <property type="match status" value="1"/>
</dbReference>
<feature type="domain" description="Fe2OG dioxygenase" evidence="3">
    <location>
        <begin position="301"/>
        <end position="398"/>
    </location>
</feature>
<evidence type="ECO:0000256" key="1">
    <source>
        <dbReference type="ARBA" id="ARBA00007879"/>
    </source>
</evidence>
<dbReference type="Proteomes" id="UP001412067">
    <property type="component" value="Unassembled WGS sequence"/>
</dbReference>
<evidence type="ECO:0000259" key="3">
    <source>
        <dbReference type="PROSITE" id="PS51471"/>
    </source>
</evidence>
<accession>A0ABR2ME02</accession>
<dbReference type="InterPro" id="IPR044842">
    <property type="entry name" value="ALKBH9B/ALKBH10B-like"/>
</dbReference>
<reference evidence="4 5" key="1">
    <citation type="journal article" date="2022" name="Nat. Plants">
        <title>Genomes of leafy and leafless Platanthera orchids illuminate the evolution of mycoheterotrophy.</title>
        <authorList>
            <person name="Li M.H."/>
            <person name="Liu K.W."/>
            <person name="Li Z."/>
            <person name="Lu H.C."/>
            <person name="Ye Q.L."/>
            <person name="Zhang D."/>
            <person name="Wang J.Y."/>
            <person name="Li Y.F."/>
            <person name="Zhong Z.M."/>
            <person name="Liu X."/>
            <person name="Yu X."/>
            <person name="Liu D.K."/>
            <person name="Tu X.D."/>
            <person name="Liu B."/>
            <person name="Hao Y."/>
            <person name="Liao X.Y."/>
            <person name="Jiang Y.T."/>
            <person name="Sun W.H."/>
            <person name="Chen J."/>
            <person name="Chen Y.Q."/>
            <person name="Ai Y."/>
            <person name="Zhai J.W."/>
            <person name="Wu S.S."/>
            <person name="Zhou Z."/>
            <person name="Hsiao Y.Y."/>
            <person name="Wu W.L."/>
            <person name="Chen Y.Y."/>
            <person name="Lin Y.F."/>
            <person name="Hsu J.L."/>
            <person name="Li C.Y."/>
            <person name="Wang Z.W."/>
            <person name="Zhao X."/>
            <person name="Zhong W.Y."/>
            <person name="Ma X.K."/>
            <person name="Ma L."/>
            <person name="Huang J."/>
            <person name="Chen G.Z."/>
            <person name="Huang M.Z."/>
            <person name="Huang L."/>
            <person name="Peng D.H."/>
            <person name="Luo Y.B."/>
            <person name="Zou S.Q."/>
            <person name="Chen S.P."/>
            <person name="Lan S."/>
            <person name="Tsai W.C."/>
            <person name="Van de Peer Y."/>
            <person name="Liu Z.J."/>
        </authorList>
    </citation>
    <scope>NUCLEOTIDE SEQUENCE [LARGE SCALE GENOMIC DNA]</scope>
    <source>
        <strain evidence="4">Lor288</strain>
    </source>
</reference>
<evidence type="ECO:0000256" key="2">
    <source>
        <dbReference type="SAM" id="MobiDB-lite"/>
    </source>
</evidence>
<name>A0ABR2ME02_9ASPA</name>
<evidence type="ECO:0000313" key="4">
    <source>
        <dbReference type="EMBL" id="KAK8961864.1"/>
    </source>
</evidence>
<comment type="caution">
    <text evidence="4">The sequence shown here is derived from an EMBL/GenBank/DDBJ whole genome shotgun (WGS) entry which is preliminary data.</text>
</comment>
<dbReference type="EMBL" id="JBBWWR010000009">
    <property type="protein sequence ID" value="KAK8961864.1"/>
    <property type="molecule type" value="Genomic_DNA"/>
</dbReference>
<proteinExistence type="inferred from homology"/>